<accession>A0A644X3P7</accession>
<dbReference type="EMBL" id="VSSQ01001713">
    <property type="protein sequence ID" value="MPM10587.1"/>
    <property type="molecule type" value="Genomic_DNA"/>
</dbReference>
<dbReference type="Gene3D" id="1.20.58.1290">
    <property type="entry name" value="CarD-like, C-terminal domain"/>
    <property type="match status" value="1"/>
</dbReference>
<reference evidence="2" key="1">
    <citation type="submission" date="2019-08" db="EMBL/GenBank/DDBJ databases">
        <authorList>
            <person name="Kucharzyk K."/>
            <person name="Murdoch R.W."/>
            <person name="Higgins S."/>
            <person name="Loffler F."/>
        </authorList>
    </citation>
    <scope>NUCLEOTIDE SEQUENCE</scope>
</reference>
<name>A0A644X3P7_9ZZZZ</name>
<sequence>MFQKNDLVVYGRTGVCRVMDITTPDFFRAKPGEKKKLYYLLKPLYQDGTIYAPMDNPKVLIRPILTAEEARRLVDMIPTSRAQAYYGGSTQDLRDHYQTLMQTSDCTDLMELVMSIYAKKVYVEQTKRKFGAVDEHFMKEAEQLLNGELAAALDIPMNEVSDYIAAKVMARKAMPARGVDAPAQEI</sequence>
<gene>
    <name evidence="2" type="ORF">SDC9_56919</name>
</gene>
<dbReference type="SMART" id="SM01058">
    <property type="entry name" value="CarD_TRCF"/>
    <property type="match status" value="1"/>
</dbReference>
<dbReference type="Gene3D" id="2.40.10.170">
    <property type="match status" value="1"/>
</dbReference>
<dbReference type="AlphaFoldDB" id="A0A644X3P7"/>
<dbReference type="InterPro" id="IPR003711">
    <property type="entry name" value="CarD-like/TRCF_RID"/>
</dbReference>
<organism evidence="2">
    <name type="scientific">bioreactor metagenome</name>
    <dbReference type="NCBI Taxonomy" id="1076179"/>
    <lineage>
        <taxon>unclassified sequences</taxon>
        <taxon>metagenomes</taxon>
        <taxon>ecological metagenomes</taxon>
    </lineage>
</organism>
<evidence type="ECO:0000259" key="1">
    <source>
        <dbReference type="SMART" id="SM01058"/>
    </source>
</evidence>
<feature type="domain" description="CarD-like/TRCF RNAP-interacting" evidence="1">
    <location>
        <begin position="1"/>
        <end position="117"/>
    </location>
</feature>
<comment type="caution">
    <text evidence="2">The sequence shown here is derived from an EMBL/GenBank/DDBJ whole genome shotgun (WGS) entry which is preliminary data.</text>
</comment>
<dbReference type="InterPro" id="IPR042215">
    <property type="entry name" value="CarD-like_C"/>
</dbReference>
<dbReference type="SUPFAM" id="SSF141259">
    <property type="entry name" value="CarD-like"/>
    <property type="match status" value="1"/>
</dbReference>
<evidence type="ECO:0000313" key="2">
    <source>
        <dbReference type="EMBL" id="MPM10587.1"/>
    </source>
</evidence>
<dbReference type="Pfam" id="PF02559">
    <property type="entry name" value="CarD_TRCF_RID"/>
    <property type="match status" value="1"/>
</dbReference>
<proteinExistence type="predicted"/>
<protein>
    <recommendedName>
        <fullName evidence="1">CarD-like/TRCF RNAP-interacting domain-containing protein</fullName>
    </recommendedName>
</protein>
<dbReference type="InterPro" id="IPR036101">
    <property type="entry name" value="CarD-like/TRCF_RID_sf"/>
</dbReference>